<dbReference type="CDD" id="cd19510">
    <property type="entry name" value="RecA-like_BCS1"/>
    <property type="match status" value="1"/>
</dbReference>
<dbReference type="InterPro" id="IPR003593">
    <property type="entry name" value="AAA+_ATPase"/>
</dbReference>
<dbReference type="GO" id="GO:0016887">
    <property type="term" value="F:ATP hydrolysis activity"/>
    <property type="evidence" value="ECO:0007669"/>
    <property type="project" value="InterPro"/>
</dbReference>
<dbReference type="InterPro" id="IPR027417">
    <property type="entry name" value="P-loop_NTPase"/>
</dbReference>
<comment type="catalytic activity">
    <reaction evidence="4">
        <text>ATP + H2O = ADP + phosphate + H(+)</text>
        <dbReference type="Rhea" id="RHEA:13065"/>
        <dbReference type="ChEBI" id="CHEBI:15377"/>
        <dbReference type="ChEBI" id="CHEBI:15378"/>
        <dbReference type="ChEBI" id="CHEBI:30616"/>
        <dbReference type="ChEBI" id="CHEBI:43474"/>
        <dbReference type="ChEBI" id="CHEBI:456216"/>
    </reaction>
</comment>
<dbReference type="SUPFAM" id="SSF52540">
    <property type="entry name" value="P-loop containing nucleoside triphosphate hydrolases"/>
    <property type="match status" value="1"/>
</dbReference>
<dbReference type="GO" id="GO:0006950">
    <property type="term" value="P:response to stress"/>
    <property type="evidence" value="ECO:0007669"/>
    <property type="project" value="UniProtKB-ARBA"/>
</dbReference>
<dbReference type="GO" id="GO:0005524">
    <property type="term" value="F:ATP binding"/>
    <property type="evidence" value="ECO:0007669"/>
    <property type="project" value="UniProtKB-KW"/>
</dbReference>
<dbReference type="InterPro" id="IPR050747">
    <property type="entry name" value="Mitochondrial_chaperone_BCS1"/>
</dbReference>
<proteinExistence type="inferred from homology"/>
<comment type="cofactor">
    <cofactor evidence="1">
        <name>Mg(2+)</name>
        <dbReference type="ChEBI" id="CHEBI:18420"/>
    </cofactor>
</comment>
<name>A0A8R7THF2_TRIUA</name>
<reference evidence="9" key="1">
    <citation type="journal article" date="2013" name="Nature">
        <title>Draft genome of the wheat A-genome progenitor Triticum urartu.</title>
        <authorList>
            <person name="Ling H.Q."/>
            <person name="Zhao S."/>
            <person name="Liu D."/>
            <person name="Wang J."/>
            <person name="Sun H."/>
            <person name="Zhang C."/>
            <person name="Fan H."/>
            <person name="Li D."/>
            <person name="Dong L."/>
            <person name="Tao Y."/>
            <person name="Gao C."/>
            <person name="Wu H."/>
            <person name="Li Y."/>
            <person name="Cui Y."/>
            <person name="Guo X."/>
            <person name="Zheng S."/>
            <person name="Wang B."/>
            <person name="Yu K."/>
            <person name="Liang Q."/>
            <person name="Yang W."/>
            <person name="Lou X."/>
            <person name="Chen J."/>
            <person name="Feng M."/>
            <person name="Jian J."/>
            <person name="Zhang X."/>
            <person name="Luo G."/>
            <person name="Jiang Y."/>
            <person name="Liu J."/>
            <person name="Wang Z."/>
            <person name="Sha Y."/>
            <person name="Zhang B."/>
            <person name="Wu H."/>
            <person name="Tang D."/>
            <person name="Shen Q."/>
            <person name="Xue P."/>
            <person name="Zou S."/>
            <person name="Wang X."/>
            <person name="Liu X."/>
            <person name="Wang F."/>
            <person name="Yang Y."/>
            <person name="An X."/>
            <person name="Dong Z."/>
            <person name="Zhang K."/>
            <person name="Zhang X."/>
            <person name="Luo M.C."/>
            <person name="Dvorak J."/>
            <person name="Tong Y."/>
            <person name="Wang J."/>
            <person name="Yang H."/>
            <person name="Li Z."/>
            <person name="Wang D."/>
            <person name="Zhang A."/>
            <person name="Wang J."/>
        </authorList>
    </citation>
    <scope>NUCLEOTIDE SEQUENCE</scope>
    <source>
        <strain evidence="9">cv. G1812</strain>
    </source>
</reference>
<dbReference type="InterPro" id="IPR058017">
    <property type="entry name" value="At3g28540-like_C"/>
</dbReference>
<dbReference type="Gramene" id="TuG1812G0200002868.01.T03">
    <property type="protein sequence ID" value="TuG1812G0200002868.01.T03"/>
    <property type="gene ID" value="TuG1812G0200002868.01"/>
</dbReference>
<feature type="compositionally biased region" description="Low complexity" evidence="6">
    <location>
        <begin position="358"/>
        <end position="367"/>
    </location>
</feature>
<evidence type="ECO:0000259" key="7">
    <source>
        <dbReference type="SMART" id="SM00382"/>
    </source>
</evidence>
<dbReference type="Gene3D" id="3.40.50.300">
    <property type="entry name" value="P-loop containing nucleotide triphosphate hydrolases"/>
    <property type="match status" value="1"/>
</dbReference>
<dbReference type="PROSITE" id="PS00674">
    <property type="entry name" value="AAA"/>
    <property type="match status" value="1"/>
</dbReference>
<dbReference type="Pfam" id="PF25568">
    <property type="entry name" value="AAA_lid_At3g28540"/>
    <property type="match status" value="1"/>
</dbReference>
<dbReference type="Pfam" id="PF14363">
    <property type="entry name" value="AAA_assoc"/>
    <property type="match status" value="1"/>
</dbReference>
<reference evidence="8" key="2">
    <citation type="submission" date="2018-03" db="EMBL/GenBank/DDBJ databases">
        <title>The Triticum urartu genome reveals the dynamic nature of wheat genome evolution.</title>
        <authorList>
            <person name="Ling H."/>
            <person name="Ma B."/>
            <person name="Shi X."/>
            <person name="Liu H."/>
            <person name="Dong L."/>
            <person name="Sun H."/>
            <person name="Cao Y."/>
            <person name="Gao Q."/>
            <person name="Zheng S."/>
            <person name="Li Y."/>
            <person name="Yu Y."/>
            <person name="Du H."/>
            <person name="Qi M."/>
            <person name="Li Y."/>
            <person name="Yu H."/>
            <person name="Cui Y."/>
            <person name="Wang N."/>
            <person name="Chen C."/>
            <person name="Wu H."/>
            <person name="Zhao Y."/>
            <person name="Zhang J."/>
            <person name="Li Y."/>
            <person name="Zhou W."/>
            <person name="Zhang B."/>
            <person name="Hu W."/>
            <person name="Eijk M."/>
            <person name="Tang J."/>
            <person name="Witsenboer H."/>
            <person name="Zhao S."/>
            <person name="Li Z."/>
            <person name="Zhang A."/>
            <person name="Wang D."/>
            <person name="Liang C."/>
        </authorList>
    </citation>
    <scope>NUCLEOTIDE SEQUENCE [LARGE SCALE GENOMIC DNA]</scope>
    <source>
        <strain evidence="8">cv. G1812</strain>
    </source>
</reference>
<comment type="similarity">
    <text evidence="2">Belongs to the AAA ATPase family. BCS1 subfamily.</text>
</comment>
<evidence type="ECO:0000256" key="2">
    <source>
        <dbReference type="ARBA" id="ARBA00007448"/>
    </source>
</evidence>
<feature type="domain" description="AAA+ ATPase" evidence="7">
    <location>
        <begin position="267"/>
        <end position="425"/>
    </location>
</feature>
<dbReference type="EnsemblPlants" id="TuG1812G0200002868.01.T03">
    <property type="protein sequence ID" value="TuG1812G0200002868.01.T03"/>
    <property type="gene ID" value="TuG1812G0200002868.01"/>
</dbReference>
<evidence type="ECO:0000313" key="9">
    <source>
        <dbReference type="Proteomes" id="UP000015106"/>
    </source>
</evidence>
<evidence type="ECO:0000256" key="5">
    <source>
        <dbReference type="RuleBase" id="RU003651"/>
    </source>
</evidence>
<dbReference type="Gene3D" id="6.10.280.40">
    <property type="match status" value="1"/>
</dbReference>
<evidence type="ECO:0000256" key="4">
    <source>
        <dbReference type="ARBA" id="ARBA00049360"/>
    </source>
</evidence>
<dbReference type="PANTHER" id="PTHR23070">
    <property type="entry name" value="BCS1 AAA-TYPE ATPASE"/>
    <property type="match status" value="1"/>
</dbReference>
<sequence length="500" mass="56053">MDLSPASTGAYGGKAADAYRKALSSAASAAAYAVLARSMARELLPDELRAAVRWAASVLRARLGWGAKERRTLVIRSHTGGGGREENLLFDAARTYLSSRLDPRAMHRLELTLSATRDDGGLKSWTKRLFIEPGDSTVDVFDGVEFMWSSVHNHKTNGGEGGNKKSKNGESATAEFLLKLSFDAKHTDMAMERYVPFVMGTAEETRLRERSLMICMNEGRTWFRLHHHHPATFDTLAMDPALKQSIVADLDLFASRRDHYRRIGKAWKRGYLLYGPPGTGKSSLVAAMANHLRYNIYELDLSHVQNTTLQWLLLTMSDKSILVIEDIDCCCDAMLREVDSKERKTPARTCKEDGGGSSETSDGTPSPKLKSEITLSGLLNFIDGLWSTSGEERLIVFTTNYKDRLDPALLRPGRMDMHVYMGYCCWEAFKTLARNYFLVDDHPLFPEIQELLMAVQVTPAEVSEMLLRTNEPDVALRGLTEFLIEKKQGQSKMEEVHEEN</sequence>
<organism evidence="8 9">
    <name type="scientific">Triticum urartu</name>
    <name type="common">Red wild einkorn</name>
    <name type="synonym">Crithodium urartu</name>
    <dbReference type="NCBI Taxonomy" id="4572"/>
    <lineage>
        <taxon>Eukaryota</taxon>
        <taxon>Viridiplantae</taxon>
        <taxon>Streptophyta</taxon>
        <taxon>Embryophyta</taxon>
        <taxon>Tracheophyta</taxon>
        <taxon>Spermatophyta</taxon>
        <taxon>Magnoliopsida</taxon>
        <taxon>Liliopsida</taxon>
        <taxon>Poales</taxon>
        <taxon>Poaceae</taxon>
        <taxon>BOP clade</taxon>
        <taxon>Pooideae</taxon>
        <taxon>Triticodae</taxon>
        <taxon>Triticeae</taxon>
        <taxon>Triticinae</taxon>
        <taxon>Triticum</taxon>
    </lineage>
</organism>
<dbReference type="Proteomes" id="UP000015106">
    <property type="component" value="Chromosome 2"/>
</dbReference>
<keyword evidence="3" id="KW-0460">Magnesium</keyword>
<protein>
    <recommendedName>
        <fullName evidence="7">AAA+ ATPase domain-containing protein</fullName>
    </recommendedName>
</protein>
<evidence type="ECO:0000256" key="3">
    <source>
        <dbReference type="ARBA" id="ARBA00022842"/>
    </source>
</evidence>
<keyword evidence="5" id="KW-0547">Nucleotide-binding</keyword>
<dbReference type="Pfam" id="PF00004">
    <property type="entry name" value="AAA"/>
    <property type="match status" value="2"/>
</dbReference>
<dbReference type="InterPro" id="IPR003959">
    <property type="entry name" value="ATPase_AAA_core"/>
</dbReference>
<evidence type="ECO:0000256" key="1">
    <source>
        <dbReference type="ARBA" id="ARBA00001946"/>
    </source>
</evidence>
<accession>A0A8R7THF2</accession>
<evidence type="ECO:0000256" key="6">
    <source>
        <dbReference type="SAM" id="MobiDB-lite"/>
    </source>
</evidence>
<keyword evidence="5" id="KW-0067">ATP-binding</keyword>
<dbReference type="InterPro" id="IPR003960">
    <property type="entry name" value="ATPase_AAA_CS"/>
</dbReference>
<evidence type="ECO:0000313" key="8">
    <source>
        <dbReference type="EnsemblPlants" id="TuG1812G0200002868.01.T03"/>
    </source>
</evidence>
<feature type="compositionally biased region" description="Basic and acidic residues" evidence="6">
    <location>
        <begin position="342"/>
        <end position="354"/>
    </location>
</feature>
<dbReference type="InterPro" id="IPR025753">
    <property type="entry name" value="AAA_N_dom"/>
</dbReference>
<keyword evidence="9" id="KW-1185">Reference proteome</keyword>
<dbReference type="AlphaFoldDB" id="A0A8R7THF2"/>
<feature type="region of interest" description="Disordered" evidence="6">
    <location>
        <begin position="342"/>
        <end position="368"/>
    </location>
</feature>
<reference evidence="8" key="3">
    <citation type="submission" date="2022-06" db="UniProtKB">
        <authorList>
            <consortium name="EnsemblPlants"/>
        </authorList>
    </citation>
    <scope>IDENTIFICATION</scope>
</reference>
<dbReference type="SMART" id="SM00382">
    <property type="entry name" value="AAA"/>
    <property type="match status" value="1"/>
</dbReference>